<dbReference type="Pfam" id="PF04055">
    <property type="entry name" value="Radical_SAM"/>
    <property type="match status" value="1"/>
</dbReference>
<reference evidence="9" key="1">
    <citation type="submission" date="2015-07" db="EMBL/GenBank/DDBJ databases">
        <title>Near-Complete Genome Sequence of the Cellulolytic Bacterium Bacteroides (Pseudobacteroides) cellulosolvens ATCC 35603.</title>
        <authorList>
            <person name="Dassa B."/>
            <person name="Utturkar S.M."/>
            <person name="Klingeman D.M."/>
            <person name="Hurt R.A."/>
            <person name="Keller M."/>
            <person name="Xu J."/>
            <person name="Reddy Y.H.K."/>
            <person name="Borovok I."/>
            <person name="Grinberg I.R."/>
            <person name="Lamed R."/>
            <person name="Zhivin O."/>
            <person name="Bayer E.A."/>
            <person name="Brown S.D."/>
        </authorList>
    </citation>
    <scope>NUCLEOTIDE SEQUENCE [LARGE SCALE GENOMIC DNA]</scope>
    <source>
        <strain evidence="9">DSM 2933</strain>
    </source>
</reference>
<dbReference type="EMBL" id="LGTC01000001">
    <property type="protein sequence ID" value="KNY26033.1"/>
    <property type="molecule type" value="Genomic_DNA"/>
</dbReference>
<dbReference type="PROSITE" id="PS51918">
    <property type="entry name" value="RADICAL_SAM"/>
    <property type="match status" value="1"/>
</dbReference>
<evidence type="ECO:0000256" key="4">
    <source>
        <dbReference type="ARBA" id="ARBA00022723"/>
    </source>
</evidence>
<dbReference type="Pfam" id="PF16199">
    <property type="entry name" value="Radical_SAM_C"/>
    <property type="match status" value="1"/>
</dbReference>
<evidence type="ECO:0000259" key="7">
    <source>
        <dbReference type="PROSITE" id="PS51918"/>
    </source>
</evidence>
<dbReference type="PATRIC" id="fig|398512.5.peg.1346"/>
<dbReference type="SFLD" id="SFLDG01082">
    <property type="entry name" value="B12-binding_domain_containing"/>
    <property type="match status" value="1"/>
</dbReference>
<evidence type="ECO:0000313" key="9">
    <source>
        <dbReference type="Proteomes" id="UP000036923"/>
    </source>
</evidence>
<dbReference type="InterPro" id="IPR039661">
    <property type="entry name" value="ELP3"/>
</dbReference>
<keyword evidence="5" id="KW-0408">Iron</keyword>
<dbReference type="GO" id="GO:0046872">
    <property type="term" value="F:metal ion binding"/>
    <property type="evidence" value="ECO:0007669"/>
    <property type="project" value="UniProtKB-KW"/>
</dbReference>
<dbReference type="CDD" id="cd01335">
    <property type="entry name" value="Radical_SAM"/>
    <property type="match status" value="1"/>
</dbReference>
<sequence>MVIPVFIPHKGCPFDCIYCNQKAISGQTEEMTVEKMYDTIDSHLSTAQGDSFIEIGFYGGSFTGIEDTKQIMFLEAANEYVAQGRIKGIRLSTRPDYINSQILNRLKMYNVKTVELGVQSLDEDVLKTSGRGHGTDDVYKACCLIKENGIGLGIQTMIGLPGSNYEKDLDTARKVVELSPQIVRIYPTLVVRNTYLEKMFNEGSYTPLELEEAVSLCAKLLELYNKNDIKVIRIGLQPTDNINNNFDVVGGPFHPAFRQLVESRLWRDRIENYIKEYSLFKEHDIIIYTDKKYICDIIGQRRGNIEYLKSKYQFKRISIKSIEDLKDEFFIRGL</sequence>
<evidence type="ECO:0000256" key="1">
    <source>
        <dbReference type="ARBA" id="ARBA00001966"/>
    </source>
</evidence>
<keyword evidence="6" id="KW-0411">Iron-sulfur</keyword>
<evidence type="ECO:0000256" key="6">
    <source>
        <dbReference type="ARBA" id="ARBA00023014"/>
    </source>
</evidence>
<keyword evidence="4" id="KW-0479">Metal-binding</keyword>
<dbReference type="STRING" id="398512.Bccel_1295"/>
<dbReference type="SUPFAM" id="SSF102114">
    <property type="entry name" value="Radical SAM enzymes"/>
    <property type="match status" value="1"/>
</dbReference>
<dbReference type="PANTHER" id="PTHR11135">
    <property type="entry name" value="HISTONE ACETYLTRANSFERASE-RELATED"/>
    <property type="match status" value="1"/>
</dbReference>
<dbReference type="SMART" id="SM00729">
    <property type="entry name" value="Elp3"/>
    <property type="match status" value="1"/>
</dbReference>
<dbReference type="GO" id="GO:0005737">
    <property type="term" value="C:cytoplasm"/>
    <property type="evidence" value="ECO:0007669"/>
    <property type="project" value="TreeGrafter"/>
</dbReference>
<accession>A0A0L6JJZ5</accession>
<dbReference type="Proteomes" id="UP000036923">
    <property type="component" value="Unassembled WGS sequence"/>
</dbReference>
<keyword evidence="9" id="KW-1185">Reference proteome</keyword>
<dbReference type="GO" id="GO:0051539">
    <property type="term" value="F:4 iron, 4 sulfur cluster binding"/>
    <property type="evidence" value="ECO:0007669"/>
    <property type="project" value="UniProtKB-KW"/>
</dbReference>
<evidence type="ECO:0000256" key="5">
    <source>
        <dbReference type="ARBA" id="ARBA00023004"/>
    </source>
</evidence>
<protein>
    <submittedName>
        <fullName evidence="8">Radical SAM domain protein</fullName>
    </submittedName>
</protein>
<feature type="domain" description="Radical SAM core" evidence="7">
    <location>
        <begin position="1"/>
        <end position="230"/>
    </location>
</feature>
<gene>
    <name evidence="8" type="ORF">Bccel_1295</name>
</gene>
<name>A0A0L6JJZ5_9FIRM</name>
<dbReference type="InterPro" id="IPR007197">
    <property type="entry name" value="rSAM"/>
</dbReference>
<dbReference type="InterPro" id="IPR023404">
    <property type="entry name" value="rSAM_horseshoe"/>
</dbReference>
<evidence type="ECO:0000256" key="2">
    <source>
        <dbReference type="ARBA" id="ARBA00022485"/>
    </source>
</evidence>
<dbReference type="GO" id="GO:0002926">
    <property type="term" value="P:tRNA wobble base 5-methoxycarbonylmethyl-2-thiouridinylation"/>
    <property type="evidence" value="ECO:0007669"/>
    <property type="project" value="TreeGrafter"/>
</dbReference>
<dbReference type="AlphaFoldDB" id="A0A0L6JJZ5"/>
<dbReference type="InterPro" id="IPR032432">
    <property type="entry name" value="Radical_SAM_C"/>
</dbReference>
<dbReference type="GO" id="GO:0003824">
    <property type="term" value="F:catalytic activity"/>
    <property type="evidence" value="ECO:0007669"/>
    <property type="project" value="InterPro"/>
</dbReference>
<dbReference type="Gene3D" id="3.80.30.20">
    <property type="entry name" value="tm_1862 like domain"/>
    <property type="match status" value="1"/>
</dbReference>
<dbReference type="SFLD" id="SFLDG01086">
    <property type="entry name" value="elongater_protein-like"/>
    <property type="match status" value="1"/>
</dbReference>
<dbReference type="InterPro" id="IPR006638">
    <property type="entry name" value="Elp3/MiaA/NifB-like_rSAM"/>
</dbReference>
<evidence type="ECO:0000256" key="3">
    <source>
        <dbReference type="ARBA" id="ARBA00022691"/>
    </source>
</evidence>
<comment type="caution">
    <text evidence="8">The sequence shown here is derived from an EMBL/GenBank/DDBJ whole genome shotgun (WGS) entry which is preliminary data.</text>
</comment>
<organism evidence="8 9">
    <name type="scientific">Pseudobacteroides cellulosolvens ATCC 35603 = DSM 2933</name>
    <dbReference type="NCBI Taxonomy" id="398512"/>
    <lineage>
        <taxon>Bacteria</taxon>
        <taxon>Bacillati</taxon>
        <taxon>Bacillota</taxon>
        <taxon>Clostridia</taxon>
        <taxon>Eubacteriales</taxon>
        <taxon>Oscillospiraceae</taxon>
        <taxon>Pseudobacteroides</taxon>
    </lineage>
</organism>
<dbReference type="PANTHER" id="PTHR11135:SF0">
    <property type="entry name" value="ELONGATOR COMPLEX PROTEIN 3"/>
    <property type="match status" value="1"/>
</dbReference>
<dbReference type="InterPro" id="IPR058240">
    <property type="entry name" value="rSAM_sf"/>
</dbReference>
<dbReference type="eggNOG" id="COG1243">
    <property type="taxonomic scope" value="Bacteria"/>
</dbReference>
<keyword evidence="3" id="KW-0949">S-adenosyl-L-methionine</keyword>
<proteinExistence type="predicted"/>
<keyword evidence="2" id="KW-0004">4Fe-4S</keyword>
<comment type="cofactor">
    <cofactor evidence="1">
        <name>[4Fe-4S] cluster</name>
        <dbReference type="ChEBI" id="CHEBI:49883"/>
    </cofactor>
</comment>
<dbReference type="SFLD" id="SFLDS00029">
    <property type="entry name" value="Radical_SAM"/>
    <property type="match status" value="1"/>
</dbReference>
<evidence type="ECO:0000313" key="8">
    <source>
        <dbReference type="EMBL" id="KNY26033.1"/>
    </source>
</evidence>